<feature type="domain" description="Sushi" evidence="11">
    <location>
        <begin position="826"/>
        <end position="884"/>
    </location>
</feature>
<dbReference type="Pfam" id="PF00059">
    <property type="entry name" value="Lectin_C"/>
    <property type="match status" value="1"/>
</dbReference>
<keyword evidence="3" id="KW-0732">Signal</keyword>
<dbReference type="InterPro" id="IPR016186">
    <property type="entry name" value="C-type_lectin-like/link_sf"/>
</dbReference>
<dbReference type="CDD" id="cd00037">
    <property type="entry name" value="CLECT"/>
    <property type="match status" value="1"/>
</dbReference>
<evidence type="ECO:0000256" key="4">
    <source>
        <dbReference type="ARBA" id="ARBA00022737"/>
    </source>
</evidence>
<dbReference type="SUPFAM" id="SSF49785">
    <property type="entry name" value="Galactose-binding domain-like"/>
    <property type="match status" value="1"/>
</dbReference>
<evidence type="ECO:0000313" key="12">
    <source>
        <dbReference type="EnsemblMetazoa" id="XP_022657045"/>
    </source>
</evidence>
<dbReference type="Gene3D" id="2.10.70.10">
    <property type="entry name" value="Complement Module, domain 1"/>
    <property type="match status" value="11"/>
</dbReference>
<dbReference type="OrthoDB" id="406096at2759"/>
<evidence type="ECO:0000259" key="11">
    <source>
        <dbReference type="PROSITE" id="PS50923"/>
    </source>
</evidence>
<feature type="disulfide bond" evidence="8">
    <location>
        <begin position="700"/>
        <end position="743"/>
    </location>
</feature>
<feature type="domain" description="Sushi" evidence="11">
    <location>
        <begin position="885"/>
        <end position="945"/>
    </location>
</feature>
<dbReference type="InParanoid" id="A0A7M7MF13"/>
<keyword evidence="7" id="KW-0325">Glycoprotein</keyword>
<feature type="disulfide bond" evidence="8">
    <location>
        <begin position="729"/>
        <end position="756"/>
    </location>
</feature>
<organism evidence="12 13">
    <name type="scientific">Varroa destructor</name>
    <name type="common">Honeybee mite</name>
    <dbReference type="NCBI Taxonomy" id="109461"/>
    <lineage>
        <taxon>Eukaryota</taxon>
        <taxon>Metazoa</taxon>
        <taxon>Ecdysozoa</taxon>
        <taxon>Arthropoda</taxon>
        <taxon>Chelicerata</taxon>
        <taxon>Arachnida</taxon>
        <taxon>Acari</taxon>
        <taxon>Parasitiformes</taxon>
        <taxon>Mesostigmata</taxon>
        <taxon>Gamasina</taxon>
        <taxon>Dermanyssoidea</taxon>
        <taxon>Varroidae</taxon>
        <taxon>Varroa</taxon>
    </lineage>
</organism>
<keyword evidence="9" id="KW-1133">Transmembrane helix</keyword>
<proteinExistence type="predicted"/>
<dbReference type="PANTHER" id="PTHR19325:SF537">
    <property type="entry name" value="FURROWED, ISOFORM A"/>
    <property type="match status" value="1"/>
</dbReference>
<feature type="domain" description="Sushi" evidence="11">
    <location>
        <begin position="453"/>
        <end position="512"/>
    </location>
</feature>
<feature type="disulfide bond" evidence="8">
    <location>
        <begin position="976"/>
        <end position="1003"/>
    </location>
</feature>
<evidence type="ECO:0000256" key="5">
    <source>
        <dbReference type="ARBA" id="ARBA00022837"/>
    </source>
</evidence>
<dbReference type="InterPro" id="IPR001304">
    <property type="entry name" value="C-type_lectin-like"/>
</dbReference>
<feature type="transmembrane region" description="Helical" evidence="9">
    <location>
        <begin position="1031"/>
        <end position="1053"/>
    </location>
</feature>
<feature type="domain" description="Sushi" evidence="11">
    <location>
        <begin position="698"/>
        <end position="758"/>
    </location>
</feature>
<dbReference type="FunFam" id="2.60.120.260:FF:000105">
    <property type="entry name" value="Sushi, von Willebrand factor type A, EGF and pentraxin domain-containing protein 1"/>
    <property type="match status" value="1"/>
</dbReference>
<reference evidence="12" key="1">
    <citation type="submission" date="2021-01" db="UniProtKB">
        <authorList>
            <consortium name="EnsemblMetazoa"/>
        </authorList>
    </citation>
    <scope>IDENTIFICATION</scope>
</reference>
<feature type="disulfide bond" evidence="8">
    <location>
        <begin position="423"/>
        <end position="450"/>
    </location>
</feature>
<protein>
    <submittedName>
        <fullName evidence="12">Uncharacterized protein</fullName>
    </submittedName>
</protein>
<dbReference type="PANTHER" id="PTHR19325">
    <property type="entry name" value="COMPLEMENT COMPONENT-RELATED SUSHI DOMAIN-CONTAINING"/>
    <property type="match status" value="1"/>
</dbReference>
<dbReference type="PROSITE" id="PS50923">
    <property type="entry name" value="SUSHI"/>
    <property type="match status" value="11"/>
</dbReference>
<dbReference type="PROSITE" id="PS50041">
    <property type="entry name" value="C_TYPE_LECTIN_2"/>
    <property type="match status" value="1"/>
</dbReference>
<comment type="caution">
    <text evidence="8">Lacks conserved residue(s) required for the propagation of feature annotation.</text>
</comment>
<dbReference type="OMA" id="DWCPEPP"/>
<feature type="domain" description="Sushi" evidence="11">
    <location>
        <begin position="513"/>
        <end position="570"/>
    </location>
</feature>
<dbReference type="EnsemblMetazoa" id="XM_022801310">
    <property type="protein sequence ID" value="XP_022657045"/>
    <property type="gene ID" value="LOC111248637"/>
</dbReference>
<dbReference type="SMART" id="SM00607">
    <property type="entry name" value="FTP"/>
    <property type="match status" value="1"/>
</dbReference>
<feature type="domain" description="Sushi" evidence="11">
    <location>
        <begin position="759"/>
        <end position="825"/>
    </location>
</feature>
<keyword evidence="1 8" id="KW-0768">Sushi</keyword>
<dbReference type="SMART" id="SM00034">
    <property type="entry name" value="CLECT"/>
    <property type="match status" value="1"/>
</dbReference>
<keyword evidence="5" id="KW-0106">Calcium</keyword>
<dbReference type="CDD" id="cd00033">
    <property type="entry name" value="CCP"/>
    <property type="match status" value="11"/>
</dbReference>
<evidence type="ECO:0000256" key="3">
    <source>
        <dbReference type="ARBA" id="ARBA00022729"/>
    </source>
</evidence>
<dbReference type="InterPro" id="IPR050350">
    <property type="entry name" value="Compl-Cell_Adhes-Reg"/>
</dbReference>
<evidence type="ECO:0000256" key="7">
    <source>
        <dbReference type="ARBA" id="ARBA00023180"/>
    </source>
</evidence>
<evidence type="ECO:0000256" key="6">
    <source>
        <dbReference type="ARBA" id="ARBA00023157"/>
    </source>
</evidence>
<feature type="disulfide bond" evidence="8">
    <location>
        <begin position="541"/>
        <end position="568"/>
    </location>
</feature>
<keyword evidence="4" id="KW-0677">Repeat</keyword>
<dbReference type="SMART" id="SM00032">
    <property type="entry name" value="CCP"/>
    <property type="match status" value="11"/>
</dbReference>
<evidence type="ECO:0000313" key="13">
    <source>
        <dbReference type="Proteomes" id="UP000594260"/>
    </source>
</evidence>
<sequence>MDTGRSATMRLPPYRGAVVPLFGRKRARKFIGLLIIACAGTSLTQAQSCPPPAVPLYSTVHLQMSASESKANYSCDTGYELFGPAMRICEGGRWQGRMPYCATNVALNKPSKQSSISTKNLAAAKLANDGDLSTVGEKPVCTETRVENSPWWQVDLLQAYEVRVVRILTRGCCGHQPLHDIEIRVSNSSSLTGSRLCAWFPGILEDGAMKEFVCAYPINGRYVSVQMVGGDGSLSLCEVQVFSTQELSVGMCGHFDDVVSILRNCYEFHLQGGSRKLAEEHCEKRGGLLMYNIDRRTLPFIGSELTRRSNNNQLNQGLVWIGATLKRGIGPGRRGWFWSNNEPIPSGGLLWGEGQPNNYNKQQNCIVLDQKLSWMFNDFNCDLDYLPWICQYEPVRCGSPDVSENSTLVGKDFGVLRTVKYDCPIGSVIQGDAERTCQKSGFWSGSAPTCKHIDCGPLKHIPNGKALLRDLRTTFNATAEYICDANYTLTGEDTRRCAKTGFWTGQEPKCQLNFCGTLSPPVNGSIQLEGVKAGQEAVYSCQRGHALVGVGRRKCMLGGQWTSTAPSCRYVDCGKPSPPDNGNVNFINSTWNYLSVVTYSCSNDYTLVNGDVTRTCNERGIWSGREPECKIIACPPPPIPNGAYIKADAITGERVNIHVHSNVEYGCLAGFKLMSGDLTRTCLKSGLWSGTLLHCQLVDCGRLPPILKGEIKYLNDSTTTLDSVITHSCTNGYRLVGSETRVCGTDGRWTGVSPRCEEIRCAPPEVAPNTTVLYSNNDRSSIDSFRVGSSVMYKCMAGHIIEGIALRTCLSTGEWDGTEPPTCHYIECGKPPPISNGVAESQTTHYGSLVEYRCDDGYRLGNGAERRLCLENGTWSGSEPVCVEVICPDPPRNDDRLLIEVSSNNVGAVASYSCQDGYRIVGADPVRVCRVNGRWDPPGVPFCSVIDCGRPDLIPHGRGLLVNGSTTFNSHVEYECLHDKMLIGASLRVCLANATWSGREPTCIDREPDRVNDVDTLRIIPHYDEQTSNSIGISLAVGGLLLVAVFIGAAWVWMKHKPSPPVNIHARARYVGKNNVVSSPKNNYQATTQRGGPYDGPASGLGMTNMNMAAMASMAEYANVTPPPLPPNHPSNQFVTFNTPPIALQHQQNIYSDNLYDNSGDSSQPIYANIQEVNEATHHV</sequence>
<keyword evidence="9" id="KW-0472">Membrane</keyword>
<dbReference type="SUPFAM" id="SSF56436">
    <property type="entry name" value="C-type lectin-like"/>
    <property type="match status" value="1"/>
</dbReference>
<accession>A0A7M7MF13</accession>
<dbReference type="Pfam" id="PF22633">
    <property type="entry name" value="F5_F8_type_C_2"/>
    <property type="match status" value="1"/>
</dbReference>
<dbReference type="Pfam" id="PF00084">
    <property type="entry name" value="Sushi"/>
    <property type="match status" value="11"/>
</dbReference>
<dbReference type="InterPro" id="IPR000436">
    <property type="entry name" value="Sushi_SCR_CCP_dom"/>
</dbReference>
<feature type="domain" description="Sushi" evidence="11">
    <location>
        <begin position="395"/>
        <end position="452"/>
    </location>
</feature>
<dbReference type="GeneID" id="111248637"/>
<dbReference type="InterPro" id="IPR035976">
    <property type="entry name" value="Sushi/SCR/CCP_sf"/>
</dbReference>
<feature type="disulfide bond" evidence="8">
    <location>
        <begin position="573"/>
        <end position="616"/>
    </location>
</feature>
<dbReference type="Gene3D" id="2.60.120.260">
    <property type="entry name" value="Galactose-binding domain-like"/>
    <property type="match status" value="1"/>
</dbReference>
<keyword evidence="2" id="KW-0479">Metal-binding</keyword>
<dbReference type="FunCoup" id="A0A7M7MF13">
    <property type="interactions" value="3"/>
</dbReference>
<keyword evidence="6 8" id="KW-1015">Disulfide bond</keyword>
<dbReference type="InterPro" id="IPR006585">
    <property type="entry name" value="FTP1"/>
</dbReference>
<evidence type="ECO:0000256" key="1">
    <source>
        <dbReference type="ARBA" id="ARBA00022659"/>
    </source>
</evidence>
<dbReference type="Gene3D" id="3.10.100.10">
    <property type="entry name" value="Mannose-Binding Protein A, subunit A"/>
    <property type="match status" value="1"/>
</dbReference>
<feature type="disulfide bond" evidence="8">
    <location>
        <begin position="483"/>
        <end position="510"/>
    </location>
</feature>
<name>A0A7M7MF13_VARDE</name>
<evidence type="ECO:0000256" key="8">
    <source>
        <dbReference type="PROSITE-ProRule" id="PRU00302"/>
    </source>
</evidence>
<feature type="domain" description="Sushi" evidence="11">
    <location>
        <begin position="632"/>
        <end position="697"/>
    </location>
</feature>
<dbReference type="KEGG" id="vde:111248637"/>
<feature type="domain" description="Sushi" evidence="11">
    <location>
        <begin position="946"/>
        <end position="1005"/>
    </location>
</feature>
<keyword evidence="9" id="KW-0812">Transmembrane</keyword>
<dbReference type="SUPFAM" id="SSF57535">
    <property type="entry name" value="Complement control module/SCR domain"/>
    <property type="match status" value="11"/>
</dbReference>
<feature type="domain" description="C-type lectin" evidence="10">
    <location>
        <begin position="261"/>
        <end position="382"/>
    </location>
</feature>
<feature type="domain" description="Sushi" evidence="11">
    <location>
        <begin position="571"/>
        <end position="631"/>
    </location>
</feature>
<dbReference type="Proteomes" id="UP000594260">
    <property type="component" value="Unplaced"/>
</dbReference>
<keyword evidence="13" id="KW-1185">Reference proteome</keyword>
<feature type="domain" description="Sushi" evidence="11">
    <location>
        <begin position="47"/>
        <end position="103"/>
    </location>
</feature>
<dbReference type="InterPro" id="IPR008979">
    <property type="entry name" value="Galactose-bd-like_sf"/>
</dbReference>
<dbReference type="RefSeq" id="XP_022657045.1">
    <property type="nucleotide sequence ID" value="XM_022801310.1"/>
</dbReference>
<evidence type="ECO:0000259" key="10">
    <source>
        <dbReference type="PROSITE" id="PS50041"/>
    </source>
</evidence>
<evidence type="ECO:0000256" key="9">
    <source>
        <dbReference type="SAM" id="Phobius"/>
    </source>
</evidence>
<evidence type="ECO:0000256" key="2">
    <source>
        <dbReference type="ARBA" id="ARBA00022723"/>
    </source>
</evidence>
<dbReference type="InterPro" id="IPR016187">
    <property type="entry name" value="CTDL_fold"/>
</dbReference>
<dbReference type="GO" id="GO:0046872">
    <property type="term" value="F:metal ion binding"/>
    <property type="evidence" value="ECO:0007669"/>
    <property type="project" value="UniProtKB-KW"/>
</dbReference>
<dbReference type="AlphaFoldDB" id="A0A7M7MF13"/>